<dbReference type="InterPro" id="IPR006139">
    <property type="entry name" value="D-isomer_2_OHA_DH_cat_dom"/>
</dbReference>
<evidence type="ECO:0000256" key="4">
    <source>
        <dbReference type="RuleBase" id="RU003719"/>
    </source>
</evidence>
<dbReference type="AlphaFoldDB" id="A0A4R5Q7N7"/>
<evidence type="ECO:0000259" key="5">
    <source>
        <dbReference type="Pfam" id="PF00389"/>
    </source>
</evidence>
<dbReference type="GO" id="GO:0051287">
    <property type="term" value="F:NAD binding"/>
    <property type="evidence" value="ECO:0007669"/>
    <property type="project" value="InterPro"/>
</dbReference>
<dbReference type="PANTHER" id="PTHR42789">
    <property type="entry name" value="D-ISOMER SPECIFIC 2-HYDROXYACID DEHYDROGENASE FAMILY PROTEIN (AFU_ORTHOLOGUE AFUA_6G10090)"/>
    <property type="match status" value="1"/>
</dbReference>
<dbReference type="PROSITE" id="PS00671">
    <property type="entry name" value="D_2_HYDROXYACID_DH_3"/>
    <property type="match status" value="1"/>
</dbReference>
<dbReference type="CDD" id="cd12173">
    <property type="entry name" value="PGDH_4"/>
    <property type="match status" value="1"/>
</dbReference>
<comment type="similarity">
    <text evidence="1 4">Belongs to the D-isomer specific 2-hydroxyacid dehydrogenase family.</text>
</comment>
<keyword evidence="8" id="KW-1185">Reference proteome</keyword>
<evidence type="ECO:0000259" key="6">
    <source>
        <dbReference type="Pfam" id="PF02826"/>
    </source>
</evidence>
<dbReference type="Pfam" id="PF02826">
    <property type="entry name" value="2-Hacid_dh_C"/>
    <property type="match status" value="1"/>
</dbReference>
<dbReference type="Proteomes" id="UP000295096">
    <property type="component" value="Unassembled WGS sequence"/>
</dbReference>
<evidence type="ECO:0000313" key="8">
    <source>
        <dbReference type="Proteomes" id="UP000295096"/>
    </source>
</evidence>
<keyword evidence="2 4" id="KW-0560">Oxidoreductase</keyword>
<evidence type="ECO:0000256" key="2">
    <source>
        <dbReference type="ARBA" id="ARBA00023002"/>
    </source>
</evidence>
<dbReference type="SUPFAM" id="SSF52283">
    <property type="entry name" value="Formate/glycerate dehydrogenase catalytic domain-like"/>
    <property type="match status" value="1"/>
</dbReference>
<dbReference type="RefSeq" id="WP_133292251.1">
    <property type="nucleotide sequence ID" value="NZ_SMSJ01000089.1"/>
</dbReference>
<dbReference type="SUPFAM" id="SSF51735">
    <property type="entry name" value="NAD(P)-binding Rossmann-fold domains"/>
    <property type="match status" value="1"/>
</dbReference>
<name>A0A4R5Q7N7_9PROT</name>
<dbReference type="OrthoDB" id="9793626at2"/>
<dbReference type="InterPro" id="IPR036291">
    <property type="entry name" value="NAD(P)-bd_dom_sf"/>
</dbReference>
<sequence length="324" mass="34441">MPHVVCLRPVHPEALALLRASPGVTVEVLEPVNAETIAAAMPKADAVIVRATPINREFLAHAPMLRIVARHGVGYDAVDVPALTERGIPLTVTPDANAACVAEHAMMLMLNVARQTQYYDAAVRELRWSNPPVPATFDLGGKTVLVMGFGRIGGRVARLCKAFDMKVLVRDPFIPQNTIKGAGFIPAKDLQAALAEADVVTLHLPSSEKTRGIVNGEFLASMKKGAVLINTARGTLVDEKALAGALTSGHLKAAGLDVFWEEPATADNPLLKLPNVVMTPHSAAATEQGLRRMALSCADSILAVFANKLDPDVVINQEVLRGNA</sequence>
<dbReference type="InterPro" id="IPR006140">
    <property type="entry name" value="D-isomer_DH_NAD-bd"/>
</dbReference>
<keyword evidence="3" id="KW-0520">NAD</keyword>
<evidence type="ECO:0000256" key="1">
    <source>
        <dbReference type="ARBA" id="ARBA00005854"/>
    </source>
</evidence>
<comment type="caution">
    <text evidence="7">The sequence shown here is derived from an EMBL/GenBank/DDBJ whole genome shotgun (WGS) entry which is preliminary data.</text>
</comment>
<dbReference type="PROSITE" id="PS00670">
    <property type="entry name" value="D_2_HYDROXYACID_DH_2"/>
    <property type="match status" value="1"/>
</dbReference>
<protein>
    <submittedName>
        <fullName evidence="7">Hydroxyacid dehydrogenase</fullName>
    </submittedName>
</protein>
<dbReference type="InterPro" id="IPR029753">
    <property type="entry name" value="D-isomer_DH_CS"/>
</dbReference>
<accession>A0A4R5Q7N7</accession>
<evidence type="ECO:0000313" key="7">
    <source>
        <dbReference type="EMBL" id="TDH58924.1"/>
    </source>
</evidence>
<dbReference type="InterPro" id="IPR050857">
    <property type="entry name" value="D-2-hydroxyacid_DH"/>
</dbReference>
<dbReference type="Gene3D" id="3.40.50.720">
    <property type="entry name" value="NAD(P)-binding Rossmann-like Domain"/>
    <property type="match status" value="2"/>
</dbReference>
<proteinExistence type="inferred from homology"/>
<feature type="domain" description="D-isomer specific 2-hydroxyacid dehydrogenase NAD-binding" evidence="6">
    <location>
        <begin position="106"/>
        <end position="283"/>
    </location>
</feature>
<feature type="domain" description="D-isomer specific 2-hydroxyacid dehydrogenase catalytic" evidence="5">
    <location>
        <begin position="4"/>
        <end position="314"/>
    </location>
</feature>
<reference evidence="7 8" key="1">
    <citation type="journal article" date="2016" name="J. Microbiol.">
        <title>Dankookia rubra gen. nov., sp. nov., an alphaproteobacterium isolated from sediment of a shallow stream.</title>
        <authorList>
            <person name="Kim W.H."/>
            <person name="Kim D.H."/>
            <person name="Kang K."/>
            <person name="Ahn T.Y."/>
        </authorList>
    </citation>
    <scope>NUCLEOTIDE SEQUENCE [LARGE SCALE GENOMIC DNA]</scope>
    <source>
        <strain evidence="7 8">JCM30602</strain>
    </source>
</reference>
<organism evidence="7 8">
    <name type="scientific">Dankookia rubra</name>
    <dbReference type="NCBI Taxonomy" id="1442381"/>
    <lineage>
        <taxon>Bacteria</taxon>
        <taxon>Pseudomonadati</taxon>
        <taxon>Pseudomonadota</taxon>
        <taxon>Alphaproteobacteria</taxon>
        <taxon>Acetobacterales</taxon>
        <taxon>Roseomonadaceae</taxon>
        <taxon>Dankookia</taxon>
    </lineage>
</organism>
<dbReference type="PANTHER" id="PTHR42789:SF1">
    <property type="entry name" value="D-ISOMER SPECIFIC 2-HYDROXYACID DEHYDROGENASE FAMILY PROTEIN (AFU_ORTHOLOGUE AFUA_6G10090)"/>
    <property type="match status" value="1"/>
</dbReference>
<dbReference type="FunFam" id="3.40.50.720:FF:000203">
    <property type="entry name" value="D-3-phosphoglycerate dehydrogenase (SerA)"/>
    <property type="match status" value="1"/>
</dbReference>
<dbReference type="GO" id="GO:0016616">
    <property type="term" value="F:oxidoreductase activity, acting on the CH-OH group of donors, NAD or NADP as acceptor"/>
    <property type="evidence" value="ECO:0007669"/>
    <property type="project" value="InterPro"/>
</dbReference>
<dbReference type="Pfam" id="PF00389">
    <property type="entry name" value="2-Hacid_dh"/>
    <property type="match status" value="1"/>
</dbReference>
<dbReference type="EMBL" id="SMSJ01000089">
    <property type="protein sequence ID" value="TDH58924.1"/>
    <property type="molecule type" value="Genomic_DNA"/>
</dbReference>
<evidence type="ECO:0000256" key="3">
    <source>
        <dbReference type="ARBA" id="ARBA00023027"/>
    </source>
</evidence>
<gene>
    <name evidence="7" type="ORF">E2C06_30000</name>
</gene>